<evidence type="ECO:0000256" key="4">
    <source>
        <dbReference type="ARBA" id="ARBA00022729"/>
    </source>
</evidence>
<evidence type="ECO:0000256" key="1">
    <source>
        <dbReference type="ARBA" id="ARBA00000032"/>
    </source>
</evidence>
<keyword evidence="7" id="KW-0325">Glycoprotein</keyword>
<dbReference type="GO" id="GO:0003993">
    <property type="term" value="F:acid phosphatase activity"/>
    <property type="evidence" value="ECO:0007669"/>
    <property type="project" value="UniProtKB-EC"/>
</dbReference>
<dbReference type="EMBL" id="CAJNOT010000492">
    <property type="protein sequence ID" value="CAF1000200.1"/>
    <property type="molecule type" value="Genomic_DNA"/>
</dbReference>
<dbReference type="Proteomes" id="UP000663864">
    <property type="component" value="Unassembled WGS sequence"/>
</dbReference>
<dbReference type="AlphaFoldDB" id="A0A814GRY6"/>
<dbReference type="InterPro" id="IPR050645">
    <property type="entry name" value="Histidine_acid_phosphatase"/>
</dbReference>
<dbReference type="InterPro" id="IPR000560">
    <property type="entry name" value="His_Pase_clade-2"/>
</dbReference>
<feature type="chain" id="PRO_5032743581" description="acid phosphatase" evidence="8">
    <location>
        <begin position="22"/>
        <end position="416"/>
    </location>
</feature>
<keyword evidence="4 8" id="KW-0732">Signal</keyword>
<keyword evidence="6" id="KW-1015">Disulfide bond</keyword>
<dbReference type="Pfam" id="PF00328">
    <property type="entry name" value="His_Phos_2"/>
    <property type="match status" value="1"/>
</dbReference>
<feature type="signal peptide" evidence="8">
    <location>
        <begin position="1"/>
        <end position="21"/>
    </location>
</feature>
<sequence>MGMTLPLIFTFVFVFVSEIECVKQSATLVGTHIIYRHGDRAPAVLYPTSTSDPFFWPNGLGQLTPRGQLQHIRLGQYLGERYSELLNSTYVASEVTIRSTDYDRTLMSAYSNLVGLYPTSKNKLDSILSELNEEDKWPEALPWQPIPVHTVARSIDYLMGISDCPRFSELLGELANSERVKNLTRQYQDFFNQLEVWAGTKINDFYDALAIADTVLTEDLYNITPSWANSSVLAQLRQILDLSYYELFDSAEMNRIHVANFSGPMIRDIMENIENLMTNKPSGRKAKIYSGHDAIIVGLLSFFGTHTDQPQYCSTLFFDLYHMPDNTYALKLEYLNSTNGRTTQPIPLPPCSSPLCPIEMLSKWLENKLPSNDMNKECMPQRSNGSLSIRHASYHLSLFFLMMNMLAYMYSSEIDK</sequence>
<evidence type="ECO:0000256" key="2">
    <source>
        <dbReference type="ARBA" id="ARBA00005375"/>
    </source>
</evidence>
<comment type="caution">
    <text evidence="9">The sequence shown here is derived from an EMBL/GenBank/DDBJ whole genome shotgun (WGS) entry which is preliminary data.</text>
</comment>
<dbReference type="PANTHER" id="PTHR11567">
    <property type="entry name" value="ACID PHOSPHATASE-RELATED"/>
    <property type="match status" value="1"/>
</dbReference>
<dbReference type="InterPro" id="IPR029033">
    <property type="entry name" value="His_PPase_superfam"/>
</dbReference>
<comment type="catalytic activity">
    <reaction evidence="1">
        <text>a phosphate monoester + H2O = an alcohol + phosphate</text>
        <dbReference type="Rhea" id="RHEA:15017"/>
        <dbReference type="ChEBI" id="CHEBI:15377"/>
        <dbReference type="ChEBI" id="CHEBI:30879"/>
        <dbReference type="ChEBI" id="CHEBI:43474"/>
        <dbReference type="ChEBI" id="CHEBI:67140"/>
        <dbReference type="EC" id="3.1.3.2"/>
    </reaction>
</comment>
<keyword evidence="5" id="KW-0378">Hydrolase</keyword>
<evidence type="ECO:0000256" key="6">
    <source>
        <dbReference type="ARBA" id="ARBA00023157"/>
    </source>
</evidence>
<dbReference type="EC" id="3.1.3.2" evidence="3"/>
<evidence type="ECO:0000313" key="10">
    <source>
        <dbReference type="Proteomes" id="UP000663864"/>
    </source>
</evidence>
<reference evidence="9" key="1">
    <citation type="submission" date="2021-02" db="EMBL/GenBank/DDBJ databases">
        <authorList>
            <person name="Nowell W R."/>
        </authorList>
    </citation>
    <scope>NUCLEOTIDE SEQUENCE</scope>
</reference>
<evidence type="ECO:0000313" key="9">
    <source>
        <dbReference type="EMBL" id="CAF1000200.1"/>
    </source>
</evidence>
<evidence type="ECO:0000256" key="8">
    <source>
        <dbReference type="SAM" id="SignalP"/>
    </source>
</evidence>
<dbReference type="SUPFAM" id="SSF53254">
    <property type="entry name" value="Phosphoglycerate mutase-like"/>
    <property type="match status" value="1"/>
</dbReference>
<evidence type="ECO:0000256" key="7">
    <source>
        <dbReference type="ARBA" id="ARBA00023180"/>
    </source>
</evidence>
<organism evidence="9 10">
    <name type="scientific">Rotaria sordida</name>
    <dbReference type="NCBI Taxonomy" id="392033"/>
    <lineage>
        <taxon>Eukaryota</taxon>
        <taxon>Metazoa</taxon>
        <taxon>Spiralia</taxon>
        <taxon>Gnathifera</taxon>
        <taxon>Rotifera</taxon>
        <taxon>Eurotatoria</taxon>
        <taxon>Bdelloidea</taxon>
        <taxon>Philodinida</taxon>
        <taxon>Philodinidae</taxon>
        <taxon>Rotaria</taxon>
    </lineage>
</organism>
<dbReference type="PANTHER" id="PTHR11567:SF211">
    <property type="entry name" value="PROSTATIC ACID PHOSPHATASE"/>
    <property type="match status" value="1"/>
</dbReference>
<evidence type="ECO:0000256" key="5">
    <source>
        <dbReference type="ARBA" id="ARBA00022801"/>
    </source>
</evidence>
<name>A0A814GRY6_9BILA</name>
<evidence type="ECO:0000256" key="3">
    <source>
        <dbReference type="ARBA" id="ARBA00012646"/>
    </source>
</evidence>
<comment type="similarity">
    <text evidence="2">Belongs to the histidine acid phosphatase family.</text>
</comment>
<proteinExistence type="inferred from homology"/>
<dbReference type="Gene3D" id="3.40.50.1240">
    <property type="entry name" value="Phosphoglycerate mutase-like"/>
    <property type="match status" value="1"/>
</dbReference>
<gene>
    <name evidence="9" type="ORF">ZHD862_LOCUS12482</name>
</gene>
<accession>A0A814GRY6</accession>
<dbReference type="CDD" id="cd07061">
    <property type="entry name" value="HP_HAP_like"/>
    <property type="match status" value="1"/>
</dbReference>
<protein>
    <recommendedName>
        <fullName evidence="3">acid phosphatase</fullName>
        <ecNumber evidence="3">3.1.3.2</ecNumber>
    </recommendedName>
</protein>